<feature type="compositionally biased region" description="Polar residues" evidence="1">
    <location>
        <begin position="16"/>
        <end position="43"/>
    </location>
</feature>
<sequence>MSTKKRKNFSLWCGVGTTQRSPPTNSPKGTTSLPTSSQSNKPKTHTLQLIITNYHFRPSNQTSHHTFFPPDHTLYITVPPQNYSSPPISP</sequence>
<dbReference type="Proteomes" id="UP000266861">
    <property type="component" value="Unassembled WGS sequence"/>
</dbReference>
<evidence type="ECO:0000313" key="3">
    <source>
        <dbReference type="Proteomes" id="UP000266861"/>
    </source>
</evidence>
<dbReference type="EMBL" id="PQFF01000348">
    <property type="protein sequence ID" value="RHZ57337.1"/>
    <property type="molecule type" value="Genomic_DNA"/>
</dbReference>
<accession>A0A397H2X4</accession>
<dbReference type="AlphaFoldDB" id="A0A397H2X4"/>
<protein>
    <submittedName>
        <fullName evidence="2">Uncharacterized protein</fullName>
    </submittedName>
</protein>
<name>A0A397H2X4_9GLOM</name>
<gene>
    <name evidence="2" type="ORF">Glove_390g20</name>
</gene>
<reference evidence="2 3" key="1">
    <citation type="submission" date="2018-08" db="EMBL/GenBank/DDBJ databases">
        <title>Genome and evolution of the arbuscular mycorrhizal fungus Diversispora epigaea (formerly Glomus versiforme) and its bacterial endosymbionts.</title>
        <authorList>
            <person name="Sun X."/>
            <person name="Fei Z."/>
            <person name="Harrison M."/>
        </authorList>
    </citation>
    <scope>NUCLEOTIDE SEQUENCE [LARGE SCALE GENOMIC DNA]</scope>
    <source>
        <strain evidence="2 3">IT104</strain>
    </source>
</reference>
<evidence type="ECO:0000313" key="2">
    <source>
        <dbReference type="EMBL" id="RHZ57337.1"/>
    </source>
</evidence>
<feature type="region of interest" description="Disordered" evidence="1">
    <location>
        <begin position="1"/>
        <end position="43"/>
    </location>
</feature>
<proteinExistence type="predicted"/>
<organism evidence="2 3">
    <name type="scientific">Diversispora epigaea</name>
    <dbReference type="NCBI Taxonomy" id="1348612"/>
    <lineage>
        <taxon>Eukaryota</taxon>
        <taxon>Fungi</taxon>
        <taxon>Fungi incertae sedis</taxon>
        <taxon>Mucoromycota</taxon>
        <taxon>Glomeromycotina</taxon>
        <taxon>Glomeromycetes</taxon>
        <taxon>Diversisporales</taxon>
        <taxon>Diversisporaceae</taxon>
        <taxon>Diversispora</taxon>
    </lineage>
</organism>
<comment type="caution">
    <text evidence="2">The sequence shown here is derived from an EMBL/GenBank/DDBJ whole genome shotgun (WGS) entry which is preliminary data.</text>
</comment>
<keyword evidence="3" id="KW-1185">Reference proteome</keyword>
<evidence type="ECO:0000256" key="1">
    <source>
        <dbReference type="SAM" id="MobiDB-lite"/>
    </source>
</evidence>